<dbReference type="InterPro" id="IPR052698">
    <property type="entry name" value="MoCofactor_Util/Proc"/>
</dbReference>
<feature type="domain" description="XdhC- CoxI" evidence="1">
    <location>
        <begin position="56"/>
        <end position="115"/>
    </location>
</feature>
<comment type="caution">
    <text evidence="2">The sequence shown here is derived from an EMBL/GenBank/DDBJ whole genome shotgun (WGS) entry which is preliminary data.</text>
</comment>
<dbReference type="PANTHER" id="PTHR30388">
    <property type="entry name" value="ALDEHYDE OXIDOREDUCTASE MOLYBDENUM COFACTOR ASSEMBLY PROTEIN"/>
    <property type="match status" value="1"/>
</dbReference>
<evidence type="ECO:0000313" key="2">
    <source>
        <dbReference type="EMBL" id="NEE16092.1"/>
    </source>
</evidence>
<gene>
    <name evidence="2" type="ORF">G3M58_57695</name>
</gene>
<reference evidence="2" key="1">
    <citation type="submission" date="2020-01" db="EMBL/GenBank/DDBJ databases">
        <title>Insect and environment-associated Actinomycetes.</title>
        <authorList>
            <person name="Currrie C."/>
            <person name="Chevrette M."/>
            <person name="Carlson C."/>
            <person name="Stubbendieck R."/>
            <person name="Wendt-Pienkowski E."/>
        </authorList>
    </citation>
    <scope>NUCLEOTIDE SEQUENCE</scope>
    <source>
        <strain evidence="2">SID7499</strain>
    </source>
</reference>
<dbReference type="AlphaFoldDB" id="A0A6G3XER5"/>
<proteinExistence type="predicted"/>
<dbReference type="Pfam" id="PF02625">
    <property type="entry name" value="XdhC_CoxI"/>
    <property type="match status" value="1"/>
</dbReference>
<feature type="non-terminal residue" evidence="2">
    <location>
        <position position="147"/>
    </location>
</feature>
<name>A0A6G3XER5_9ACTN</name>
<dbReference type="PANTHER" id="PTHR30388:SF6">
    <property type="entry name" value="XANTHINE DEHYDROGENASE SUBUNIT A-RELATED"/>
    <property type="match status" value="1"/>
</dbReference>
<accession>A0A6G3XER5</accession>
<organism evidence="2">
    <name type="scientific">Streptomyces sp. SID7499</name>
    <dbReference type="NCBI Taxonomy" id="2706086"/>
    <lineage>
        <taxon>Bacteria</taxon>
        <taxon>Bacillati</taxon>
        <taxon>Actinomycetota</taxon>
        <taxon>Actinomycetes</taxon>
        <taxon>Kitasatosporales</taxon>
        <taxon>Streptomycetaceae</taxon>
        <taxon>Streptomyces</taxon>
    </lineage>
</organism>
<evidence type="ECO:0000259" key="1">
    <source>
        <dbReference type="Pfam" id="PF02625"/>
    </source>
</evidence>
<protein>
    <submittedName>
        <fullName evidence="2">XdhC family protein</fullName>
    </submittedName>
</protein>
<dbReference type="InterPro" id="IPR003777">
    <property type="entry name" value="XdhC_CoxI"/>
</dbReference>
<sequence length="147" mass="14710">AIGDGVTVREQFGYSDEDAFAVGLTCGGVIDIMVTPVRADSPERAVLRAALSAAVSGAGAALARVVSGPDRFLGRALLVRADGTHEGGLGGTPELDRTAAAEASALLDAGRTGTVPLSEDGTHCPGGLTLLVESSVPPPRMIVFGAV</sequence>
<dbReference type="EMBL" id="JAAGMN010005974">
    <property type="protein sequence ID" value="NEE16092.1"/>
    <property type="molecule type" value="Genomic_DNA"/>
</dbReference>
<feature type="non-terminal residue" evidence="2">
    <location>
        <position position="1"/>
    </location>
</feature>